<evidence type="ECO:0000313" key="4">
    <source>
        <dbReference type="EnsemblPlants" id="EMT07403"/>
    </source>
</evidence>
<organism evidence="4">
    <name type="scientific">Aegilops tauschii</name>
    <name type="common">Tausch's goatgrass</name>
    <name type="synonym">Aegilops squarrosa</name>
    <dbReference type="NCBI Taxonomy" id="37682"/>
    <lineage>
        <taxon>Eukaryota</taxon>
        <taxon>Viridiplantae</taxon>
        <taxon>Streptophyta</taxon>
        <taxon>Embryophyta</taxon>
        <taxon>Tracheophyta</taxon>
        <taxon>Spermatophyta</taxon>
        <taxon>Magnoliopsida</taxon>
        <taxon>Liliopsida</taxon>
        <taxon>Poales</taxon>
        <taxon>Poaceae</taxon>
        <taxon>BOP clade</taxon>
        <taxon>Pooideae</taxon>
        <taxon>Triticodae</taxon>
        <taxon>Triticeae</taxon>
        <taxon>Triticinae</taxon>
        <taxon>Aegilops</taxon>
    </lineage>
</organism>
<keyword evidence="1" id="KW-0175">Coiled coil</keyword>
<feature type="compositionally biased region" description="Polar residues" evidence="2">
    <location>
        <begin position="511"/>
        <end position="520"/>
    </location>
</feature>
<feature type="chain" id="PRO_5014583718" description="Lebercilin domain-containing protein" evidence="3">
    <location>
        <begin position="25"/>
        <end position="712"/>
    </location>
</feature>
<name>M8BWT3_AEGTA</name>
<evidence type="ECO:0000256" key="2">
    <source>
        <dbReference type="SAM" id="MobiDB-lite"/>
    </source>
</evidence>
<evidence type="ECO:0000256" key="3">
    <source>
        <dbReference type="SAM" id="SignalP"/>
    </source>
</evidence>
<feature type="compositionally biased region" description="Acidic residues" evidence="2">
    <location>
        <begin position="686"/>
        <end position="712"/>
    </location>
</feature>
<proteinExistence type="predicted"/>
<evidence type="ECO:0000256" key="1">
    <source>
        <dbReference type="SAM" id="Coils"/>
    </source>
</evidence>
<feature type="compositionally biased region" description="Basic residues" evidence="2">
    <location>
        <begin position="525"/>
        <end position="536"/>
    </location>
</feature>
<feature type="compositionally biased region" description="Basic and acidic residues" evidence="2">
    <location>
        <begin position="413"/>
        <end position="424"/>
    </location>
</feature>
<keyword evidence="3" id="KW-0732">Signal</keyword>
<feature type="coiled-coil region" evidence="1">
    <location>
        <begin position="69"/>
        <end position="217"/>
    </location>
</feature>
<evidence type="ECO:0008006" key="5">
    <source>
        <dbReference type="Google" id="ProtNLM"/>
    </source>
</evidence>
<feature type="signal peptide" evidence="3">
    <location>
        <begin position="1"/>
        <end position="24"/>
    </location>
</feature>
<dbReference type="PANTHER" id="PTHR36143">
    <property type="entry name" value="OS08G0177500 PROTEIN"/>
    <property type="match status" value="1"/>
</dbReference>
<accession>M8BWT3</accession>
<protein>
    <recommendedName>
        <fullName evidence="5">Lebercilin domain-containing protein</fullName>
    </recommendedName>
</protein>
<dbReference type="AlphaFoldDB" id="M8BWT3"/>
<feature type="compositionally biased region" description="Basic residues" evidence="2">
    <location>
        <begin position="472"/>
        <end position="486"/>
    </location>
</feature>
<feature type="compositionally biased region" description="Basic and acidic residues" evidence="2">
    <location>
        <begin position="395"/>
        <end position="406"/>
    </location>
</feature>
<feature type="compositionally biased region" description="Basic and acidic residues" evidence="2">
    <location>
        <begin position="431"/>
        <end position="449"/>
    </location>
</feature>
<dbReference type="PANTHER" id="PTHR36143:SF4">
    <property type="entry name" value="OS08G0177500 PROTEIN"/>
    <property type="match status" value="1"/>
</dbReference>
<sequence length="712" mass="78586">MAGPGQRLPCALLLMLVLAAAALSVVVTHKVREQRAFAVVLKERDVQAVSLRIQLQKEKAYGKETKRKAEEMKATMSSLRTQKTDLKTKLKALEATATILKNVQKELEASLKERESRISQMEGKAANLHSTRKALEATVKERDNRIKQMQDKVTSLEKTLKEQELSLKARDSRISQLEEKTAAASNPDQMAALMEILQRKEAELEEIKTRFQDYRTTDRKVVSSKSTSARTNPTTPAVVVAAKVTNSSRDSTVAARSEEKRAGNTTVTESKIQKPKTRSLEEKQAKLAVAGNAQVDDLQEQDTDFLDMDDIYGGSHTKKSELARRNKKVLADRHVENQKSGHPLDQQDSHHVRYNKLLEKENIKPDETKKKNGTVGHLEKIPKDETKKKNSTVGHLEKIPKDDTKKKNSTVGHLEKISKDETKKKNSTVGHLEKISKDSLSDVNLDRPRQGVTGAADVQPKVPVNDDLQQNKKQKNKKPKSKKKARQTVDTVTIGRGSAAGQARACVRGHISNTAPSSKLPNAARPKKGKTSAKKNKAADGSGTSKARRKKLAGRATGAAATEAPASSLVEPAADAHNMFDEMPLSLNDDAYMSTMGVGSNNSHWSQTNDMHFEDHEFEVDEDGEGIVDAPKERAGNYTNADDILLCNTWLQVSRDPSVGGDQSRDAVEDLANTVGASRDAVRDEEREEDLSSEAEESSSEDEDEDEDEDEE</sequence>
<feature type="compositionally biased region" description="Basic and acidic residues" evidence="2">
    <location>
        <begin position="377"/>
        <end position="388"/>
    </location>
</feature>
<feature type="compositionally biased region" description="Basic and acidic residues" evidence="2">
    <location>
        <begin position="358"/>
        <end position="370"/>
    </location>
</feature>
<reference evidence="4" key="1">
    <citation type="submission" date="2015-06" db="UniProtKB">
        <authorList>
            <consortium name="EnsemblPlants"/>
        </authorList>
    </citation>
    <scope>IDENTIFICATION</scope>
</reference>
<dbReference type="Gene3D" id="1.20.5.340">
    <property type="match status" value="1"/>
</dbReference>
<feature type="region of interest" description="Disordered" evidence="2">
    <location>
        <begin position="655"/>
        <end position="712"/>
    </location>
</feature>
<feature type="region of interest" description="Disordered" evidence="2">
    <location>
        <begin position="358"/>
        <end position="569"/>
    </location>
</feature>
<dbReference type="EnsemblPlants" id="EMT07403">
    <property type="protein sequence ID" value="EMT07403"/>
    <property type="gene ID" value="F775_06809"/>
</dbReference>
<feature type="region of interest" description="Disordered" evidence="2">
    <location>
        <begin position="249"/>
        <end position="280"/>
    </location>
</feature>
<feature type="compositionally biased region" description="Low complexity" evidence="2">
    <location>
        <begin position="554"/>
        <end position="569"/>
    </location>
</feature>